<organism evidence="2 3">
    <name type="scientific">Heligmosomoides polygyrus</name>
    <name type="common">Parasitic roundworm</name>
    <dbReference type="NCBI Taxonomy" id="6339"/>
    <lineage>
        <taxon>Eukaryota</taxon>
        <taxon>Metazoa</taxon>
        <taxon>Ecdysozoa</taxon>
        <taxon>Nematoda</taxon>
        <taxon>Chromadorea</taxon>
        <taxon>Rhabditida</taxon>
        <taxon>Rhabditina</taxon>
        <taxon>Rhabditomorpha</taxon>
        <taxon>Strongyloidea</taxon>
        <taxon>Heligmosomidae</taxon>
        <taxon>Heligmosomoides</taxon>
    </lineage>
</organism>
<accession>A0A3P8F8N1</accession>
<protein>
    <submittedName>
        <fullName evidence="3">Adenine deaminase</fullName>
    </submittedName>
</protein>
<keyword evidence="2" id="KW-1185">Reference proteome</keyword>
<reference evidence="3" key="2">
    <citation type="submission" date="2019-09" db="UniProtKB">
        <authorList>
            <consortium name="WormBaseParasite"/>
        </authorList>
    </citation>
    <scope>IDENTIFICATION</scope>
</reference>
<dbReference type="AlphaFoldDB" id="A0A183GTR0"/>
<gene>
    <name evidence="1" type="ORF">HPBE_LOCUS26079</name>
</gene>
<dbReference type="OrthoDB" id="5806211at2759"/>
<dbReference type="WBParaSite" id="HPBE_0002608001-mRNA-1">
    <property type="protein sequence ID" value="HPBE_0002608001-mRNA-1"/>
    <property type="gene ID" value="HPBE_0002608001"/>
</dbReference>
<dbReference type="EMBL" id="UZAH01039158">
    <property type="protein sequence ID" value="VDP55578.1"/>
    <property type="molecule type" value="Genomic_DNA"/>
</dbReference>
<dbReference type="Proteomes" id="UP000050761">
    <property type="component" value="Unassembled WGS sequence"/>
</dbReference>
<sequence length="128" mass="14771">MEKVFHDFYPFLFDSHVHLPHAIFPGWSRRLLCSSETRLAISSVKKHTASASQRIRRDYLKNLPPALINIMALLFTRYLSECKVSSQWMTRKTVLLYKKGDVHDIGNYILPDLPAVRSVQAVRSSDPE</sequence>
<name>A0A183GTR0_HELPZ</name>
<evidence type="ECO:0000313" key="3">
    <source>
        <dbReference type="WBParaSite" id="HPBE_0002608001-mRNA-1"/>
    </source>
</evidence>
<evidence type="ECO:0000313" key="1">
    <source>
        <dbReference type="EMBL" id="VDP55578.1"/>
    </source>
</evidence>
<reference evidence="1 2" key="1">
    <citation type="submission" date="2018-11" db="EMBL/GenBank/DDBJ databases">
        <authorList>
            <consortium name="Pathogen Informatics"/>
        </authorList>
    </citation>
    <scope>NUCLEOTIDE SEQUENCE [LARGE SCALE GENOMIC DNA]</scope>
</reference>
<evidence type="ECO:0000313" key="2">
    <source>
        <dbReference type="Proteomes" id="UP000050761"/>
    </source>
</evidence>
<accession>A0A183GTR0</accession>
<proteinExistence type="predicted"/>